<sequence>MTSSARSRLSKVIYGNPNRLGRGPRDEACRRIEMIKKEALMKQQVARLAYLLKRTLWGGGSRLDHPESHRTQPRGDANLINHYVPSGPSGPSAPRGQ</sequence>
<evidence type="ECO:0000313" key="3">
    <source>
        <dbReference type="Proteomes" id="UP000600080"/>
    </source>
</evidence>
<comment type="caution">
    <text evidence="2">The sequence shown here is derived from an EMBL/GenBank/DDBJ whole genome shotgun (WGS) entry which is preliminary data.</text>
</comment>
<keyword evidence="3" id="KW-1185">Reference proteome</keyword>
<evidence type="ECO:0000256" key="1">
    <source>
        <dbReference type="SAM" id="MobiDB-lite"/>
    </source>
</evidence>
<protein>
    <recommendedName>
        <fullName evidence="4">Transposase</fullName>
    </recommendedName>
</protein>
<dbReference type="Proteomes" id="UP000600080">
    <property type="component" value="Unassembled WGS sequence"/>
</dbReference>
<evidence type="ECO:0008006" key="4">
    <source>
        <dbReference type="Google" id="ProtNLM"/>
    </source>
</evidence>
<feature type="region of interest" description="Disordered" evidence="1">
    <location>
        <begin position="1"/>
        <end position="25"/>
    </location>
</feature>
<accession>A0ABQ2JHK3</accession>
<reference evidence="3" key="1">
    <citation type="journal article" date="2019" name="Int. J. Syst. Evol. Microbiol.">
        <title>The Global Catalogue of Microorganisms (GCM) 10K type strain sequencing project: providing services to taxonomists for standard genome sequencing and annotation.</title>
        <authorList>
            <consortium name="The Broad Institute Genomics Platform"/>
            <consortium name="The Broad Institute Genome Sequencing Center for Infectious Disease"/>
            <person name="Wu L."/>
            <person name="Ma J."/>
        </authorList>
    </citation>
    <scope>NUCLEOTIDE SEQUENCE [LARGE SCALE GENOMIC DNA]</scope>
    <source>
        <strain evidence="3">CGMCC 4.7323</strain>
    </source>
</reference>
<proteinExistence type="predicted"/>
<gene>
    <name evidence="2" type="ORF">GCM10012285_32300</name>
</gene>
<name>A0ABQ2JHK3_9ACTN</name>
<dbReference type="EMBL" id="BMND01000012">
    <property type="protein sequence ID" value="GGN47023.1"/>
    <property type="molecule type" value="Genomic_DNA"/>
</dbReference>
<feature type="compositionally biased region" description="Low complexity" evidence="1">
    <location>
        <begin position="85"/>
        <end position="97"/>
    </location>
</feature>
<organism evidence="2 3">
    <name type="scientific">Streptomyces kronopolitis</name>
    <dbReference type="NCBI Taxonomy" id="1612435"/>
    <lineage>
        <taxon>Bacteria</taxon>
        <taxon>Bacillati</taxon>
        <taxon>Actinomycetota</taxon>
        <taxon>Actinomycetes</taxon>
        <taxon>Kitasatosporales</taxon>
        <taxon>Streptomycetaceae</taxon>
        <taxon>Streptomyces</taxon>
    </lineage>
</organism>
<evidence type="ECO:0000313" key="2">
    <source>
        <dbReference type="EMBL" id="GGN47023.1"/>
    </source>
</evidence>
<feature type="region of interest" description="Disordered" evidence="1">
    <location>
        <begin position="60"/>
        <end position="97"/>
    </location>
</feature>